<reference evidence="3" key="1">
    <citation type="submission" date="2017-02" db="UniProtKB">
        <authorList>
            <consortium name="WormBaseParasite"/>
        </authorList>
    </citation>
    <scope>IDENTIFICATION</scope>
</reference>
<evidence type="ECO:0000313" key="2">
    <source>
        <dbReference type="Proteomes" id="UP000050640"/>
    </source>
</evidence>
<dbReference type="Pfam" id="PF02931">
    <property type="entry name" value="Neur_chan_LBD"/>
    <property type="match status" value="1"/>
</dbReference>
<dbReference type="GO" id="GO:0016020">
    <property type="term" value="C:membrane"/>
    <property type="evidence" value="ECO:0007669"/>
    <property type="project" value="InterPro"/>
</dbReference>
<dbReference type="SUPFAM" id="SSF63712">
    <property type="entry name" value="Nicotinic receptor ligand binding domain-like"/>
    <property type="match status" value="1"/>
</dbReference>
<name>A0A0R3RTK0_9BILA</name>
<dbReference type="InterPro" id="IPR006202">
    <property type="entry name" value="Neur_chan_lig-bd"/>
</dbReference>
<evidence type="ECO:0000313" key="3">
    <source>
        <dbReference type="WBParaSite" id="EEL_0000528501-mRNA-1"/>
    </source>
</evidence>
<protein>
    <submittedName>
        <fullName evidence="3">Neur_chan_LBD domain-containing protein</fullName>
    </submittedName>
</protein>
<proteinExistence type="predicted"/>
<dbReference type="Gene3D" id="2.70.170.10">
    <property type="entry name" value="Neurotransmitter-gated ion-channel ligand-binding domain"/>
    <property type="match status" value="1"/>
</dbReference>
<evidence type="ECO:0000259" key="1">
    <source>
        <dbReference type="Pfam" id="PF02931"/>
    </source>
</evidence>
<dbReference type="GO" id="GO:0005230">
    <property type="term" value="F:extracellular ligand-gated monoatomic ion channel activity"/>
    <property type="evidence" value="ECO:0007669"/>
    <property type="project" value="InterPro"/>
</dbReference>
<sequence>MLASLLLVLNGCSCNDSPFVINRVADEVEFSDLLLGYNYDHADKRSVEVTISFAVRHLFFPSPDTVSMSCEVFQKWRDSRLKYAGAKSVTIPKDIKIWKPDTNFFESIATYGAESLRLYADGTICWKQQATLTFPCISDFVFKQSDLSALNCSLIIGSFDNSGAESIVYKVGDIMLPSNLNPSFATLAINYTIATFEEVALNGESMTQTVVHFFIESDQIFRSFNRTEL</sequence>
<dbReference type="WBParaSite" id="EEL_0000528501-mRNA-1">
    <property type="protein sequence ID" value="EEL_0000528501-mRNA-1"/>
    <property type="gene ID" value="EEL_0000528501"/>
</dbReference>
<organism evidence="2 3">
    <name type="scientific">Elaeophora elaphi</name>
    <dbReference type="NCBI Taxonomy" id="1147741"/>
    <lineage>
        <taxon>Eukaryota</taxon>
        <taxon>Metazoa</taxon>
        <taxon>Ecdysozoa</taxon>
        <taxon>Nematoda</taxon>
        <taxon>Chromadorea</taxon>
        <taxon>Rhabditida</taxon>
        <taxon>Spirurina</taxon>
        <taxon>Spiruromorpha</taxon>
        <taxon>Filarioidea</taxon>
        <taxon>Onchocercidae</taxon>
        <taxon>Elaeophora</taxon>
    </lineage>
</organism>
<dbReference type="Proteomes" id="UP000050640">
    <property type="component" value="Unplaced"/>
</dbReference>
<feature type="domain" description="Neurotransmitter-gated ion-channel ligand-binding" evidence="1">
    <location>
        <begin position="36"/>
        <end position="169"/>
    </location>
</feature>
<dbReference type="AlphaFoldDB" id="A0A0R3RTK0"/>
<dbReference type="InterPro" id="IPR036734">
    <property type="entry name" value="Neur_chan_lig-bd_sf"/>
</dbReference>
<keyword evidence="2" id="KW-1185">Reference proteome</keyword>
<accession>A0A0R3RTK0</accession>